<keyword evidence="3" id="KW-1185">Reference proteome</keyword>
<dbReference type="AlphaFoldDB" id="A0A9Q3H8K7"/>
<feature type="compositionally biased region" description="Basic and acidic residues" evidence="1">
    <location>
        <begin position="125"/>
        <end position="138"/>
    </location>
</feature>
<feature type="compositionally biased region" description="Polar residues" evidence="1">
    <location>
        <begin position="140"/>
        <end position="153"/>
    </location>
</feature>
<accession>A0A9Q3H8K7</accession>
<comment type="caution">
    <text evidence="2">The sequence shown here is derived from an EMBL/GenBank/DDBJ whole genome shotgun (WGS) entry which is preliminary data.</text>
</comment>
<proteinExistence type="predicted"/>
<evidence type="ECO:0000313" key="2">
    <source>
        <dbReference type="EMBL" id="MBW0493105.1"/>
    </source>
</evidence>
<feature type="compositionally biased region" description="Basic and acidic residues" evidence="1">
    <location>
        <begin position="103"/>
        <end position="116"/>
    </location>
</feature>
<protein>
    <submittedName>
        <fullName evidence="2">Uncharacterized protein</fullName>
    </submittedName>
</protein>
<name>A0A9Q3H8K7_9BASI</name>
<evidence type="ECO:0000256" key="1">
    <source>
        <dbReference type="SAM" id="MobiDB-lite"/>
    </source>
</evidence>
<feature type="region of interest" description="Disordered" evidence="1">
    <location>
        <begin position="91"/>
        <end position="153"/>
    </location>
</feature>
<gene>
    <name evidence="2" type="ORF">O181_032820</name>
</gene>
<dbReference type="Proteomes" id="UP000765509">
    <property type="component" value="Unassembled WGS sequence"/>
</dbReference>
<reference evidence="2" key="1">
    <citation type="submission" date="2021-03" db="EMBL/GenBank/DDBJ databases">
        <title>Draft genome sequence of rust myrtle Austropuccinia psidii MF-1, a brazilian biotype.</title>
        <authorList>
            <person name="Quecine M.C."/>
            <person name="Pachon D.M.R."/>
            <person name="Bonatelli M.L."/>
            <person name="Correr F.H."/>
            <person name="Franceschini L.M."/>
            <person name="Leite T.F."/>
            <person name="Margarido G.R.A."/>
            <person name="Almeida C.A."/>
            <person name="Ferrarezi J.A."/>
            <person name="Labate C.A."/>
        </authorList>
    </citation>
    <scope>NUCLEOTIDE SEQUENCE</scope>
    <source>
        <strain evidence="2">MF-1</strain>
    </source>
</reference>
<sequence>MVRIQLHPRNPLDKVNSQPSIFHRDLRFMWGMQSRLMGGKEKSPLENVTQSGLLEGNPGLTLHQNMAPKGDELYASLPLVHKKRVTGCNHLYASKPRTAHASSSREKMAGYEDEKMSPNQSETYDDPRRENFMVHEEDTQSNSEFTNPQMPIA</sequence>
<organism evidence="2 3">
    <name type="scientific">Austropuccinia psidii MF-1</name>
    <dbReference type="NCBI Taxonomy" id="1389203"/>
    <lineage>
        <taxon>Eukaryota</taxon>
        <taxon>Fungi</taxon>
        <taxon>Dikarya</taxon>
        <taxon>Basidiomycota</taxon>
        <taxon>Pucciniomycotina</taxon>
        <taxon>Pucciniomycetes</taxon>
        <taxon>Pucciniales</taxon>
        <taxon>Sphaerophragmiaceae</taxon>
        <taxon>Austropuccinia</taxon>
    </lineage>
</organism>
<dbReference type="EMBL" id="AVOT02011915">
    <property type="protein sequence ID" value="MBW0493105.1"/>
    <property type="molecule type" value="Genomic_DNA"/>
</dbReference>
<evidence type="ECO:0000313" key="3">
    <source>
        <dbReference type="Proteomes" id="UP000765509"/>
    </source>
</evidence>